<protein>
    <submittedName>
        <fullName evidence="7">Putative membrane protein</fullName>
    </submittedName>
</protein>
<feature type="transmembrane region" description="Helical" evidence="5">
    <location>
        <begin position="521"/>
        <end position="540"/>
    </location>
</feature>
<reference evidence="7 8" key="1">
    <citation type="submission" date="2017-04" db="EMBL/GenBank/DDBJ databases">
        <authorList>
            <person name="Afonso C.L."/>
            <person name="Miller P.J."/>
            <person name="Scott M.A."/>
            <person name="Spackman E."/>
            <person name="Goraichik I."/>
            <person name="Dimitrov K.M."/>
            <person name="Suarez D.L."/>
            <person name="Swayne D.E."/>
        </authorList>
    </citation>
    <scope>NUCLEOTIDE SEQUENCE [LARGE SCALE GENOMIC DNA]</scope>
    <source>
        <strain evidence="7 8">11</strain>
    </source>
</reference>
<dbReference type="NCBIfam" id="TIGR03061">
    <property type="entry name" value="pip_yhgE_Nterm"/>
    <property type="match status" value="1"/>
</dbReference>
<dbReference type="Pfam" id="PF12698">
    <property type="entry name" value="ABC2_membrane_3"/>
    <property type="match status" value="2"/>
</dbReference>
<sequence length="716" mass="79037">MKNIWTIYRTDIRRMVTNWPAAIIIGGLIVLPSLYAWFNIVASWDPYSNTKGIQIAVVNQDAGTTLIDQPINVGKEIVAALKENHDLGWTFVDQEEALHGVKHGSYYASIIIPQDMSARIGTILTNNPEKAIILYVVNEKINAIAPKITDKGASTIIQQVSSNFVETANGTIFKIFHAIGLEIEHELPSILKARDLILKLDKHLPELNETVKLALVDVEKANKIITDAKDSLPVVQDVAQKGKLLSSKVANVMEHGESGLISIAPLVKQDMQSIADIADSVHETAVALQMAEEDPSVGIALLNRTEAKLSIASSIVKRLIAWHDKLQTLLPVGLVQRKLERLHAIEDRFAAQTALVQSLRSALEAGEGAAKDLLGRLDASAVETASITNTLVDQFDTELIPAIESKLQETAHTANQVTQVLNTGLQDLPDVAKLLQDASKAAPVATQELHNIQHELPSLEQKVHRIADDIRDLESKGNIQEVIDLLLHDVQKESQFFAQPVELKEQKLYPIPNYGSAMTPFYTILSLWVGALLLVSLLSVDVHEEGIRYKNHEVYAGRYLTFLTCALLQTLICTLGDLYVLHTYAVDKLWFVLFGLYSSAIFMLIVYSLVSVFGNVGKAMAIVMLVLQVAGSGGTFPIQMLPQFFQRLYPFLPFSYSISLIREATGGILWDIVYRDLWMLLIFAGLALLLGLVLKSPINRGSAELVKKAKDSRIIH</sequence>
<organism evidence="7 8">
    <name type="scientific">Paenibacillus aquistagni</name>
    <dbReference type="NCBI Taxonomy" id="1852522"/>
    <lineage>
        <taxon>Bacteria</taxon>
        <taxon>Bacillati</taxon>
        <taxon>Bacillota</taxon>
        <taxon>Bacilli</taxon>
        <taxon>Bacillales</taxon>
        <taxon>Paenibacillaceae</taxon>
        <taxon>Paenibacillus</taxon>
    </lineage>
</organism>
<evidence type="ECO:0000313" key="8">
    <source>
        <dbReference type="Proteomes" id="UP000193834"/>
    </source>
</evidence>
<feature type="domain" description="ABC-2 type transporter transmembrane" evidence="6">
    <location>
        <begin position="476"/>
        <end position="692"/>
    </location>
</feature>
<feature type="transmembrane region" description="Helical" evidence="5">
    <location>
        <begin position="588"/>
        <end position="610"/>
    </location>
</feature>
<dbReference type="STRING" id="1852522.SAMN06295960_2621"/>
<dbReference type="AlphaFoldDB" id="A0A1X7KT97"/>
<dbReference type="GO" id="GO:0016020">
    <property type="term" value="C:membrane"/>
    <property type="evidence" value="ECO:0007669"/>
    <property type="project" value="UniProtKB-SubCell"/>
</dbReference>
<evidence type="ECO:0000256" key="2">
    <source>
        <dbReference type="ARBA" id="ARBA00022692"/>
    </source>
</evidence>
<accession>A0A1X7KT97</accession>
<dbReference type="EMBL" id="FXAZ01000003">
    <property type="protein sequence ID" value="SMG44114.1"/>
    <property type="molecule type" value="Genomic_DNA"/>
</dbReference>
<feature type="transmembrane region" description="Helical" evidence="5">
    <location>
        <begin position="21"/>
        <end position="38"/>
    </location>
</feature>
<feature type="transmembrane region" description="Helical" evidence="5">
    <location>
        <begin position="560"/>
        <end position="582"/>
    </location>
</feature>
<dbReference type="Proteomes" id="UP000193834">
    <property type="component" value="Unassembled WGS sequence"/>
</dbReference>
<dbReference type="InterPro" id="IPR017500">
    <property type="entry name" value="Phage_infect_YhgE_N"/>
</dbReference>
<dbReference type="GO" id="GO:0140359">
    <property type="term" value="F:ABC-type transporter activity"/>
    <property type="evidence" value="ECO:0007669"/>
    <property type="project" value="InterPro"/>
</dbReference>
<dbReference type="PANTHER" id="PTHR43077">
    <property type="entry name" value="TRANSPORT PERMEASE YVFS-RELATED"/>
    <property type="match status" value="1"/>
</dbReference>
<dbReference type="Gene3D" id="3.40.1710.10">
    <property type="entry name" value="abc type-2 transporter like domain"/>
    <property type="match status" value="1"/>
</dbReference>
<evidence type="ECO:0000259" key="6">
    <source>
        <dbReference type="Pfam" id="PF12698"/>
    </source>
</evidence>
<evidence type="ECO:0000256" key="4">
    <source>
        <dbReference type="ARBA" id="ARBA00023136"/>
    </source>
</evidence>
<keyword evidence="3 5" id="KW-1133">Transmembrane helix</keyword>
<evidence type="ECO:0000256" key="5">
    <source>
        <dbReference type="SAM" id="Phobius"/>
    </source>
</evidence>
<keyword evidence="8" id="KW-1185">Reference proteome</keyword>
<name>A0A1X7KT97_9BACL</name>
<dbReference type="NCBIfam" id="TIGR03062">
    <property type="entry name" value="pip_yhgE_Cterm"/>
    <property type="match status" value="1"/>
</dbReference>
<evidence type="ECO:0000256" key="3">
    <source>
        <dbReference type="ARBA" id="ARBA00022989"/>
    </source>
</evidence>
<dbReference type="InterPro" id="IPR051328">
    <property type="entry name" value="T7SS_ABC-Transporter"/>
</dbReference>
<dbReference type="InterPro" id="IPR017501">
    <property type="entry name" value="Phage_infect_YhgE_C"/>
</dbReference>
<proteinExistence type="predicted"/>
<comment type="subcellular location">
    <subcellularLocation>
        <location evidence="1">Membrane</location>
        <topology evidence="1">Multi-pass membrane protein</topology>
    </subcellularLocation>
</comment>
<keyword evidence="2 5" id="KW-0812">Transmembrane</keyword>
<evidence type="ECO:0000313" key="7">
    <source>
        <dbReference type="EMBL" id="SMG44114.1"/>
    </source>
</evidence>
<gene>
    <name evidence="7" type="ORF">SAMN06295960_2621</name>
</gene>
<keyword evidence="4 5" id="KW-0472">Membrane</keyword>
<dbReference type="RefSeq" id="WP_085494798.1">
    <property type="nucleotide sequence ID" value="NZ_FXAZ01000003.1"/>
</dbReference>
<evidence type="ECO:0000256" key="1">
    <source>
        <dbReference type="ARBA" id="ARBA00004141"/>
    </source>
</evidence>
<dbReference type="OrthoDB" id="9811483at2"/>
<feature type="domain" description="ABC-2 type transporter transmembrane" evidence="6">
    <location>
        <begin position="29"/>
        <end position="159"/>
    </location>
</feature>
<dbReference type="PANTHER" id="PTHR43077:SF10">
    <property type="entry name" value="TRANSPORT PERMEASE PROTEIN"/>
    <property type="match status" value="1"/>
</dbReference>
<dbReference type="InterPro" id="IPR013525">
    <property type="entry name" value="ABC2_TM"/>
</dbReference>
<feature type="transmembrane region" description="Helical" evidence="5">
    <location>
        <begin position="677"/>
        <end position="694"/>
    </location>
</feature>
<feature type="transmembrane region" description="Helical" evidence="5">
    <location>
        <begin position="622"/>
        <end position="645"/>
    </location>
</feature>